<accession>A0A7X5BU28</accession>
<evidence type="ECO:0000313" key="3">
    <source>
        <dbReference type="Proteomes" id="UP000537825"/>
    </source>
</evidence>
<gene>
    <name evidence="2" type="ORF">GTZ93_18530</name>
</gene>
<comment type="caution">
    <text evidence="2">The sequence shown here is derived from an EMBL/GenBank/DDBJ whole genome shotgun (WGS) entry which is preliminary data.</text>
</comment>
<name>A0A7X5BU28_9BACT</name>
<dbReference type="RefSeq" id="WP_139920128.1">
    <property type="nucleotide sequence ID" value="NZ_CBCSLE010000157.1"/>
</dbReference>
<dbReference type="AlphaFoldDB" id="A0A7X5BU28"/>
<feature type="chain" id="PRO_5030612696" description="Lipoprotein" evidence="1">
    <location>
        <begin position="25"/>
        <end position="255"/>
    </location>
</feature>
<reference evidence="2 3" key="1">
    <citation type="submission" date="2020-01" db="EMBL/GenBank/DDBJ databases">
        <title>The draft genome sequence of Corallococcus exiguus DSM 14696.</title>
        <authorList>
            <person name="Zhang X."/>
            <person name="Zhu H."/>
        </authorList>
    </citation>
    <scope>NUCLEOTIDE SEQUENCE [LARGE SCALE GENOMIC DNA]</scope>
    <source>
        <strain evidence="2 3">DSM 14696</strain>
    </source>
</reference>
<keyword evidence="1" id="KW-0732">Signal</keyword>
<evidence type="ECO:0000313" key="2">
    <source>
        <dbReference type="EMBL" id="NBC41803.1"/>
    </source>
</evidence>
<sequence length="255" mass="26548">MTSRFSLAVALVLGAAGCAGVQQAPSAAPVGTVRFTTQAHFNDCDIVATARPLADAQSVDCGEARSYEDRLKMRACVEAADAAGKPFIAIFHLPGIDSAISQALLRSANGEHLQLWYDSDPSGGNGRFQSRVHRRGCERFVPDPDSEADLRCESQTVGATVCLGTEYALGALQSAAGLLCMPDETYAPGVFDCGSGEDARSPVLPGYKPVPAGTLLVCKANSPQAFTCSSTSEMDDAVGVLTEREPPPVAPKGGP</sequence>
<organism evidence="2 3">
    <name type="scientific">Corallococcus exiguus</name>
    <dbReference type="NCBI Taxonomy" id="83462"/>
    <lineage>
        <taxon>Bacteria</taxon>
        <taxon>Pseudomonadati</taxon>
        <taxon>Myxococcota</taxon>
        <taxon>Myxococcia</taxon>
        <taxon>Myxococcales</taxon>
        <taxon>Cystobacterineae</taxon>
        <taxon>Myxococcaceae</taxon>
        <taxon>Corallococcus</taxon>
    </lineage>
</organism>
<keyword evidence="3" id="KW-1185">Reference proteome</keyword>
<evidence type="ECO:0008006" key="4">
    <source>
        <dbReference type="Google" id="ProtNLM"/>
    </source>
</evidence>
<dbReference type="Proteomes" id="UP000537825">
    <property type="component" value="Unassembled WGS sequence"/>
</dbReference>
<evidence type="ECO:0000256" key="1">
    <source>
        <dbReference type="SAM" id="SignalP"/>
    </source>
</evidence>
<proteinExistence type="predicted"/>
<protein>
    <recommendedName>
        <fullName evidence="4">Lipoprotein</fullName>
    </recommendedName>
</protein>
<feature type="signal peptide" evidence="1">
    <location>
        <begin position="1"/>
        <end position="24"/>
    </location>
</feature>
<dbReference type="EMBL" id="JAAAPK010000004">
    <property type="protein sequence ID" value="NBC41803.1"/>
    <property type="molecule type" value="Genomic_DNA"/>
</dbReference>
<dbReference type="PROSITE" id="PS51257">
    <property type="entry name" value="PROKAR_LIPOPROTEIN"/>
    <property type="match status" value="1"/>
</dbReference>